<comment type="caution">
    <text evidence="1">The sequence shown here is derived from an EMBL/GenBank/DDBJ whole genome shotgun (WGS) entry which is preliminary data.</text>
</comment>
<protein>
    <submittedName>
        <fullName evidence="1">Uncharacterized protein</fullName>
    </submittedName>
</protein>
<dbReference type="Proteomes" id="UP001212741">
    <property type="component" value="Unassembled WGS sequence"/>
</dbReference>
<organism evidence="1 2">
    <name type="scientific">Collinsella aerofaciens</name>
    <dbReference type="NCBI Taxonomy" id="74426"/>
    <lineage>
        <taxon>Bacteria</taxon>
        <taxon>Bacillati</taxon>
        <taxon>Actinomycetota</taxon>
        <taxon>Coriobacteriia</taxon>
        <taxon>Coriobacteriales</taxon>
        <taxon>Coriobacteriaceae</taxon>
        <taxon>Collinsella</taxon>
    </lineage>
</organism>
<dbReference type="AlphaFoldDB" id="A0AAW6AIR0"/>
<accession>A0AAW6AIR0</accession>
<dbReference type="RefSeq" id="WP_195520572.1">
    <property type="nucleotide sequence ID" value="NZ_JADNPG010000003.1"/>
</dbReference>
<proteinExistence type="predicted"/>
<evidence type="ECO:0000313" key="2">
    <source>
        <dbReference type="Proteomes" id="UP001212741"/>
    </source>
</evidence>
<reference evidence="1" key="1">
    <citation type="submission" date="2023-01" db="EMBL/GenBank/DDBJ databases">
        <title>Human gut microbiome strain richness.</title>
        <authorList>
            <person name="Chen-Liaw A."/>
        </authorList>
    </citation>
    <scope>NUCLEOTIDE SEQUENCE</scope>
    <source>
        <strain evidence="1">D54st1_D6_D54t1_190329</strain>
    </source>
</reference>
<sequence>MAKEYSWGKFKWNRLGYAEAMDGNAALQGMLRGKAEGIATRATSMLAPDGHDVPAFRVSRCQGTLAKGFRVSACSDHAKHAQAKHKILTRAALSSGG</sequence>
<evidence type="ECO:0000313" key="1">
    <source>
        <dbReference type="EMBL" id="MDB1838215.1"/>
    </source>
</evidence>
<dbReference type="EMBL" id="JAQLEC010000002">
    <property type="protein sequence ID" value="MDB1838215.1"/>
    <property type="molecule type" value="Genomic_DNA"/>
</dbReference>
<name>A0AAW6AIR0_9ACTN</name>
<gene>
    <name evidence="1" type="ORF">PMW86_01200</name>
</gene>